<gene>
    <name evidence="2" type="ORF">HOLleu_26540</name>
</gene>
<feature type="region of interest" description="Disordered" evidence="1">
    <location>
        <begin position="64"/>
        <end position="150"/>
    </location>
</feature>
<feature type="compositionally biased region" description="Low complexity" evidence="1">
    <location>
        <begin position="103"/>
        <end position="116"/>
    </location>
</feature>
<dbReference type="Proteomes" id="UP001152320">
    <property type="component" value="Chromosome 13"/>
</dbReference>
<feature type="compositionally biased region" description="Pro residues" evidence="1">
    <location>
        <begin position="135"/>
        <end position="150"/>
    </location>
</feature>
<dbReference type="AlphaFoldDB" id="A0A9Q1BPD2"/>
<accession>A0A9Q1BPD2</accession>
<organism evidence="2 3">
    <name type="scientific">Holothuria leucospilota</name>
    <name type="common">Black long sea cucumber</name>
    <name type="synonym">Mertensiothuria leucospilota</name>
    <dbReference type="NCBI Taxonomy" id="206669"/>
    <lineage>
        <taxon>Eukaryota</taxon>
        <taxon>Metazoa</taxon>
        <taxon>Echinodermata</taxon>
        <taxon>Eleutherozoa</taxon>
        <taxon>Echinozoa</taxon>
        <taxon>Holothuroidea</taxon>
        <taxon>Aspidochirotacea</taxon>
        <taxon>Aspidochirotida</taxon>
        <taxon>Holothuriidae</taxon>
        <taxon>Holothuria</taxon>
    </lineage>
</organism>
<proteinExistence type="predicted"/>
<feature type="compositionally biased region" description="Basic and acidic residues" evidence="1">
    <location>
        <begin position="78"/>
        <end position="97"/>
    </location>
</feature>
<reference evidence="2" key="1">
    <citation type="submission" date="2021-10" db="EMBL/GenBank/DDBJ databases">
        <title>Tropical sea cucumber genome reveals ecological adaptation and Cuvierian tubules defense mechanism.</title>
        <authorList>
            <person name="Chen T."/>
        </authorList>
    </citation>
    <scope>NUCLEOTIDE SEQUENCE</scope>
    <source>
        <strain evidence="2">Nanhai2018</strain>
        <tissue evidence="2">Muscle</tissue>
    </source>
</reference>
<sequence>MYNAVEDAVWLTSERKHTRWNTDAGFVNKGSLPYPTSRHTCWRPTTREDFAVIGANIHQVERQMGKSLGPHGAMPPRWKGEDKETVGETPKAERHAPSLDSYPFLDTLLTPTPSLEELGDPENANALIQESPASPRLPSPRPPTPPRNFH</sequence>
<evidence type="ECO:0000313" key="2">
    <source>
        <dbReference type="EMBL" id="KAJ8030201.1"/>
    </source>
</evidence>
<evidence type="ECO:0000313" key="3">
    <source>
        <dbReference type="Proteomes" id="UP001152320"/>
    </source>
</evidence>
<comment type="caution">
    <text evidence="2">The sequence shown here is derived from an EMBL/GenBank/DDBJ whole genome shotgun (WGS) entry which is preliminary data.</text>
</comment>
<name>A0A9Q1BPD2_HOLLE</name>
<protein>
    <submittedName>
        <fullName evidence="2">Uncharacterized protein</fullName>
    </submittedName>
</protein>
<dbReference type="EMBL" id="JAIZAY010000013">
    <property type="protein sequence ID" value="KAJ8030201.1"/>
    <property type="molecule type" value="Genomic_DNA"/>
</dbReference>
<evidence type="ECO:0000256" key="1">
    <source>
        <dbReference type="SAM" id="MobiDB-lite"/>
    </source>
</evidence>
<keyword evidence="3" id="KW-1185">Reference proteome</keyword>